<comment type="caution">
    <text evidence="9">The sequence shown here is derived from an EMBL/GenBank/DDBJ whole genome shotgun (WGS) entry which is preliminary data.</text>
</comment>
<protein>
    <submittedName>
        <fullName evidence="9">Uncharacterized protein</fullName>
    </submittedName>
</protein>
<feature type="repeat" description="WD" evidence="7">
    <location>
        <begin position="548"/>
        <end position="580"/>
    </location>
</feature>
<evidence type="ECO:0000313" key="9">
    <source>
        <dbReference type="EMBL" id="KAL3827594.1"/>
    </source>
</evidence>
<gene>
    <name evidence="9" type="ORF">ACHAXA_002091</name>
</gene>
<dbReference type="Pfam" id="PF00400">
    <property type="entry name" value="WD40"/>
    <property type="match status" value="6"/>
</dbReference>
<dbReference type="SUPFAM" id="SSF50978">
    <property type="entry name" value="WD40 repeat-like"/>
    <property type="match status" value="1"/>
</dbReference>
<dbReference type="InterPro" id="IPR001680">
    <property type="entry name" value="WD40_rpt"/>
</dbReference>
<organism evidence="9 10">
    <name type="scientific">Cyclostephanos tholiformis</name>
    <dbReference type="NCBI Taxonomy" id="382380"/>
    <lineage>
        <taxon>Eukaryota</taxon>
        <taxon>Sar</taxon>
        <taxon>Stramenopiles</taxon>
        <taxon>Ochrophyta</taxon>
        <taxon>Bacillariophyta</taxon>
        <taxon>Coscinodiscophyceae</taxon>
        <taxon>Thalassiosirophycidae</taxon>
        <taxon>Stephanodiscales</taxon>
        <taxon>Stephanodiscaceae</taxon>
        <taxon>Cyclostephanos</taxon>
    </lineage>
</organism>
<keyword evidence="3" id="KW-0677">Repeat</keyword>
<evidence type="ECO:0000256" key="6">
    <source>
        <dbReference type="ARBA" id="ARBA00023242"/>
    </source>
</evidence>
<keyword evidence="4" id="KW-0805">Transcription regulation</keyword>
<keyword evidence="5" id="KW-0804">Transcription</keyword>
<evidence type="ECO:0000256" key="2">
    <source>
        <dbReference type="ARBA" id="ARBA00022574"/>
    </source>
</evidence>
<dbReference type="InterPro" id="IPR015943">
    <property type="entry name" value="WD40/YVTN_repeat-like_dom_sf"/>
</dbReference>
<dbReference type="AlphaFoldDB" id="A0ABD3SSK6"/>
<dbReference type="PROSITE" id="PS00678">
    <property type="entry name" value="WD_REPEATS_1"/>
    <property type="match status" value="3"/>
</dbReference>
<accession>A0ABD3SSK6</accession>
<feature type="region of interest" description="Disordered" evidence="8">
    <location>
        <begin position="168"/>
        <end position="231"/>
    </location>
</feature>
<dbReference type="InterPro" id="IPR019775">
    <property type="entry name" value="WD40_repeat_CS"/>
</dbReference>
<feature type="compositionally biased region" description="Polar residues" evidence="8">
    <location>
        <begin position="130"/>
        <end position="142"/>
    </location>
</feature>
<dbReference type="PRINTS" id="PR00320">
    <property type="entry name" value="GPROTEINBRPT"/>
</dbReference>
<feature type="region of interest" description="Disordered" evidence="8">
    <location>
        <begin position="17"/>
        <end position="65"/>
    </location>
</feature>
<dbReference type="EMBL" id="JALLPB020000002">
    <property type="protein sequence ID" value="KAL3827594.1"/>
    <property type="molecule type" value="Genomic_DNA"/>
</dbReference>
<evidence type="ECO:0000313" key="10">
    <source>
        <dbReference type="Proteomes" id="UP001530377"/>
    </source>
</evidence>
<feature type="repeat" description="WD" evidence="7">
    <location>
        <begin position="604"/>
        <end position="636"/>
    </location>
</feature>
<name>A0ABD3SSK6_9STRA</name>
<dbReference type="Gene3D" id="2.130.10.10">
    <property type="entry name" value="YVTN repeat-like/Quinoprotein amine dehydrogenase"/>
    <property type="match status" value="1"/>
</dbReference>
<feature type="repeat" description="WD" evidence="7">
    <location>
        <begin position="645"/>
        <end position="678"/>
    </location>
</feature>
<feature type="repeat" description="WD" evidence="7">
    <location>
        <begin position="825"/>
        <end position="866"/>
    </location>
</feature>
<dbReference type="InterPro" id="IPR036322">
    <property type="entry name" value="WD40_repeat_dom_sf"/>
</dbReference>
<dbReference type="FunFam" id="2.130.10.10:FF:000218">
    <property type="entry name" value="WD40 repeat-containing protein HOS15"/>
    <property type="match status" value="1"/>
</dbReference>
<keyword evidence="10" id="KW-1185">Reference proteome</keyword>
<evidence type="ECO:0000256" key="4">
    <source>
        <dbReference type="ARBA" id="ARBA00023015"/>
    </source>
</evidence>
<feature type="compositionally biased region" description="Low complexity" evidence="8">
    <location>
        <begin position="284"/>
        <end position="293"/>
    </location>
</feature>
<reference evidence="9 10" key="1">
    <citation type="submission" date="2024-10" db="EMBL/GenBank/DDBJ databases">
        <title>Updated reference genomes for cyclostephanoid diatoms.</title>
        <authorList>
            <person name="Roberts W.R."/>
            <person name="Alverson A.J."/>
        </authorList>
    </citation>
    <scope>NUCLEOTIDE SEQUENCE [LARGE SCALE GENOMIC DNA]</scope>
    <source>
        <strain evidence="9 10">AJA228-03</strain>
    </source>
</reference>
<dbReference type="PROSITE" id="PS50294">
    <property type="entry name" value="WD_REPEATS_REGION"/>
    <property type="match status" value="5"/>
</dbReference>
<feature type="compositionally biased region" description="Basic residues" evidence="8">
    <location>
        <begin position="178"/>
        <end position="187"/>
    </location>
</feature>
<sequence length="902" mass="99532">MFLQKGLQYVGMEESLARETRVGGGGTESATNGVDADEPATKRPRGGGGTDEDEDWPGAAAGEYTEPLSMGPDFSLLCPRALHVLTRRDPPIKLRVPPASAAAATKAMLEAEERLTRERRSGEEKRRLALTSSTESRVGLRNQSLELRGGKAEPFEEEPIVEMMVEHQVEEDTMAPTPRKRKKKKKGGNKDADTEVEMEINELATNKKSRSSEINGTKQPSKGKVDTSIVSNDTELPPGMAAAVSLLANNQNKGSEAAATAVKTLGLGGANQPFPHQQSREETSFQQQQRQQQQYQLDMFREVNRMKETQKMQKTLHMHETQRIQEAQHRMQQEMWNNTQQLNQQSALMQQQTNANDPRGPPQSYQLQMNSSGVDQSEAEAVVRQRAEIQAALVKRQQAVMALAHQQQLQQGVAAMQDQTQEDRDWNVCKQPPVHQEDSLRAGAIAALMSAAAARQQPSTVPSTPSFSSIGGPPVVSSSVQPHINGQAAPFMPGDKRCSQERRNLIHRAGDGQPTTASDKHFSDEEVDRLLAEQDRLTAIHPTEVMELSQHTSEVFMCAWNPRFINLIATGSGDASARIWMINGPDASGGYQQSILLPHGHDSSDKKNKDVTTLEWSSNGELLATGSYDGVARVWSRDGELRQTLKGHRGPIFSLKWNKRGNFLLSGSYDKSTIVWDVTGEVGFVKQQFSYHFAPALDVDWKDDLTFASCSTDKTVQICRVGLARPIKTFMGHADEVNAVKWDPSGTLLASCSDDCTAKIWDIDSEGTEPKWDFKSHQQEIYTVKWSPTGPGSRNPDKLLMLATASFDGSVRLWNVADGTCLRILSRHRESVYSVAFSPSGDYLASGSLAGQLYIWNVCDGVHIKSFKGNGDIFEVAWNIEESRVAACFSSNVVSVIDFKKP</sequence>
<feature type="compositionally biased region" description="Basic and acidic residues" evidence="8">
    <location>
        <begin position="113"/>
        <end position="127"/>
    </location>
</feature>
<keyword evidence="6" id="KW-0539">Nucleus</keyword>
<dbReference type="InterPro" id="IPR020472">
    <property type="entry name" value="WD40_PAC1"/>
</dbReference>
<feature type="repeat" description="WD" evidence="7">
    <location>
        <begin position="730"/>
        <end position="765"/>
    </location>
</feature>
<evidence type="ECO:0000256" key="7">
    <source>
        <dbReference type="PROSITE-ProRule" id="PRU00221"/>
    </source>
</evidence>
<feature type="repeat" description="WD" evidence="7">
    <location>
        <begin position="774"/>
        <end position="824"/>
    </location>
</feature>
<evidence type="ECO:0000256" key="5">
    <source>
        <dbReference type="ARBA" id="ARBA00023163"/>
    </source>
</evidence>
<dbReference type="PROSITE" id="PS50082">
    <property type="entry name" value="WD_REPEATS_2"/>
    <property type="match status" value="6"/>
</dbReference>
<dbReference type="SMART" id="SM00320">
    <property type="entry name" value="WD40"/>
    <property type="match status" value="8"/>
</dbReference>
<feature type="region of interest" description="Disordered" evidence="8">
    <location>
        <begin position="113"/>
        <end position="142"/>
    </location>
</feature>
<dbReference type="PANTHER" id="PTHR22846">
    <property type="entry name" value="WD40 REPEAT PROTEIN"/>
    <property type="match status" value="1"/>
</dbReference>
<dbReference type="InterPro" id="IPR045183">
    <property type="entry name" value="Ebi-like"/>
</dbReference>
<dbReference type="GO" id="GO:0005634">
    <property type="term" value="C:nucleus"/>
    <property type="evidence" value="ECO:0007669"/>
    <property type="project" value="UniProtKB-SubCell"/>
</dbReference>
<comment type="subcellular location">
    <subcellularLocation>
        <location evidence="1">Nucleus</location>
    </subcellularLocation>
</comment>
<keyword evidence="2 7" id="KW-0853">WD repeat</keyword>
<feature type="region of interest" description="Disordered" evidence="8">
    <location>
        <begin position="267"/>
        <end position="293"/>
    </location>
</feature>
<dbReference type="PANTHER" id="PTHR22846:SF2">
    <property type="entry name" value="F-BOX-LIKE_WD REPEAT-CONTAINING PROTEIN EBI"/>
    <property type="match status" value="1"/>
</dbReference>
<dbReference type="Proteomes" id="UP001530377">
    <property type="component" value="Unassembled WGS sequence"/>
</dbReference>
<evidence type="ECO:0000256" key="8">
    <source>
        <dbReference type="SAM" id="MobiDB-lite"/>
    </source>
</evidence>
<evidence type="ECO:0000256" key="3">
    <source>
        <dbReference type="ARBA" id="ARBA00022737"/>
    </source>
</evidence>
<evidence type="ECO:0000256" key="1">
    <source>
        <dbReference type="ARBA" id="ARBA00004123"/>
    </source>
</evidence>
<proteinExistence type="predicted"/>
<dbReference type="CDD" id="cd00200">
    <property type="entry name" value="WD40"/>
    <property type="match status" value="1"/>
</dbReference>